<proteinExistence type="predicted"/>
<dbReference type="EMBL" id="BBWU01000051">
    <property type="protein sequence ID" value="GAO40751.1"/>
    <property type="molecule type" value="Genomic_DNA"/>
</dbReference>
<dbReference type="GO" id="GO:0009306">
    <property type="term" value="P:protein secretion"/>
    <property type="evidence" value="ECO:0007669"/>
    <property type="project" value="InterPro"/>
</dbReference>
<evidence type="ECO:0000313" key="7">
    <source>
        <dbReference type="Proteomes" id="UP000033202"/>
    </source>
</evidence>
<comment type="subcellular location">
    <subcellularLocation>
        <location evidence="1">Membrane</location>
        <topology evidence="1">Single-pass membrane protein</topology>
    </subcellularLocation>
</comment>
<evidence type="ECO:0000256" key="3">
    <source>
        <dbReference type="ARBA" id="ARBA00022989"/>
    </source>
</evidence>
<gene>
    <name evidence="6" type="ORF">SCH01S_51_00830</name>
</gene>
<dbReference type="OrthoDB" id="7784409at2"/>
<dbReference type="Pfam" id="PF04357">
    <property type="entry name" value="TamB"/>
    <property type="match status" value="1"/>
</dbReference>
<evidence type="ECO:0000313" key="6">
    <source>
        <dbReference type="EMBL" id="GAO40751.1"/>
    </source>
</evidence>
<name>A0A0E9MTI6_9SPHN</name>
<sequence>MEEGAPAPVTSRRRRWRLALLPVALLLAVLAGIWGLDTSAGHRFLIDRIERLQIRSGLRIRIGRIEGSIYGSARLKDVRLYDPKGLFLSAPDVRLRWTPWRWTINRLDIDELTAATATLHKIPHFRPTGRPFTLPSFDIRLGRVAIDRLRIEKGIAGPERVGALAFAADVRSGRAMVQGAAWTSAGDRLKLLLDAEPSRRRFDLGAQLAAPAGGVIGKLVGTSRPLGLRIAGKGNWSIWNGTAQLDAGGVRIVDTALQVREGEYRLTGGLFLETVTKGRLQRLAGKRIGIDGRGVLDRGVLTGKLKLRSAALAVQADGGLDLRRGQYDALVVHAALLQPPALFKNMRGRDVQLRGLFDGPYGRAKFRYLISSPVVFFDNTGFEQARIEGAGRLSPSPVTVPIRFTARRVTGDGDVAGGILANLQVDGLLKVTSKTITGDNLRVRSDKLTSRASLFVDLRTGDYDVRLAGELTRYYIPGLGIVDVKTSLSVVPGSNRLGTHVTGRAQAWVRRFDNGFLAGLAGGLPYLESSLVRDRDGILHFVNLRITAPHLVLSGSGFRRRDGSFHFEGGGRQATYGPVKLTLDGRIERPRLDILLSRPLDALGIADMRLLLDPNADGFGYRAEGRSMLGAWTSAGAILLPKGEAARIDIGTLAVAGLTATGELTSQGRGFDGRLRVTGPGLTGMLSFDRPSDLQRIALSFDATNARIATSPEIRVLRGGLDGEVVLDPAGLVTRATVTARGLRRGPLALARLAASIDLRGGRGQVKAAFAGSRGRAFDLQTVAQVAPDRLTVTGGGTIDNKPVHIDSPAVLTAEDGGWRLAPTALSYSGGQLKLAGMFGGPATEVDATLTGVPMTVFDIVTPNLGLGGTATGRIQYREPAGALPSGSLDLTVRRLTRSSLVLTSKPIDLGVKAVLNGSQAAARAVAASDGKVIGRAQARLAPLGPGGDLATRLSDAPLLAQLRYAGPADTLWRLTGIQQFDLSGPVAIAADIGGRLPNPVIRGSIRTSGARLESATSGTVLTNVDATGRFGGSKLVIDHMTAAAGSGGSVTGTGTFDFGTRQGVGMDLTVNAQNAVLLNRDDIGATVTGPLRITSGGYGGLIAGEVTLDRSRYRLGRARAATTVARLANLSERNRPADEMEPPALSAPWRLDLKANARNRLMVTGLGLDSEWRAALAITGTVGEPVLLGSATLLRGGYEFAGRRFDLDRGTIRFNGGNPPDPVLDIAANANIQGLSATIRVTGTGLKPEVSFTSNPALPEDELLSRLLFGTSITNLSAPEAVQLASAVAALQSGGGLDPINALRRAVGLDRLRIIAADPTIGQGTAIAAGKYITRRAFVELITDGQGYSATRVEFQITRWLSVLSTISTIGRQSANLRVSKDY</sequence>
<evidence type="ECO:0000256" key="2">
    <source>
        <dbReference type="ARBA" id="ARBA00022692"/>
    </source>
</evidence>
<keyword evidence="4" id="KW-0472">Membrane</keyword>
<protein>
    <recommendedName>
        <fullName evidence="5">Translocation and assembly module TamB C-terminal domain-containing protein</fullName>
    </recommendedName>
</protein>
<evidence type="ECO:0000256" key="1">
    <source>
        <dbReference type="ARBA" id="ARBA00004167"/>
    </source>
</evidence>
<keyword evidence="3" id="KW-1133">Transmembrane helix</keyword>
<accession>A0A0E9MTI6</accession>
<feature type="domain" description="Translocation and assembly module TamB C-terminal" evidence="5">
    <location>
        <begin position="1040"/>
        <end position="1384"/>
    </location>
</feature>
<comment type="caution">
    <text evidence="6">The sequence shown here is derived from an EMBL/GenBank/DDBJ whole genome shotgun (WGS) entry which is preliminary data.</text>
</comment>
<dbReference type="PANTHER" id="PTHR36985:SF1">
    <property type="entry name" value="TRANSLOCATION AND ASSEMBLY MODULE SUBUNIT TAMB"/>
    <property type="match status" value="1"/>
</dbReference>
<reference evidence="6 7" key="1">
    <citation type="submission" date="2015-04" db="EMBL/GenBank/DDBJ databases">
        <title>Whole genome shotgun sequence of Sphingomonas changbaiensis NBRC 104936.</title>
        <authorList>
            <person name="Katano-Makiyama Y."/>
            <person name="Hosoyama A."/>
            <person name="Hashimoto M."/>
            <person name="Noguchi M."/>
            <person name="Tsuchikane K."/>
            <person name="Ohji S."/>
            <person name="Yamazoe A."/>
            <person name="Ichikawa N."/>
            <person name="Kimura A."/>
            <person name="Fujita N."/>
        </authorList>
    </citation>
    <scope>NUCLEOTIDE SEQUENCE [LARGE SCALE GENOMIC DNA]</scope>
    <source>
        <strain evidence="6 7">NBRC 104936</strain>
    </source>
</reference>
<dbReference type="STRING" id="1219043.SCH01S_51_00830"/>
<evidence type="ECO:0000259" key="5">
    <source>
        <dbReference type="Pfam" id="PF04357"/>
    </source>
</evidence>
<keyword evidence="2" id="KW-0812">Transmembrane</keyword>
<dbReference type="PANTHER" id="PTHR36985">
    <property type="entry name" value="TRANSLOCATION AND ASSEMBLY MODULE SUBUNIT TAMB"/>
    <property type="match status" value="1"/>
</dbReference>
<keyword evidence="7" id="KW-1185">Reference proteome</keyword>
<dbReference type="GO" id="GO:0005886">
    <property type="term" value="C:plasma membrane"/>
    <property type="evidence" value="ECO:0007669"/>
    <property type="project" value="InterPro"/>
</dbReference>
<evidence type="ECO:0000256" key="4">
    <source>
        <dbReference type="ARBA" id="ARBA00023136"/>
    </source>
</evidence>
<organism evidence="6 7">
    <name type="scientific">Sphingomonas changbaiensis NBRC 104936</name>
    <dbReference type="NCBI Taxonomy" id="1219043"/>
    <lineage>
        <taxon>Bacteria</taxon>
        <taxon>Pseudomonadati</taxon>
        <taxon>Pseudomonadota</taxon>
        <taxon>Alphaproteobacteria</taxon>
        <taxon>Sphingomonadales</taxon>
        <taxon>Sphingomonadaceae</taxon>
        <taxon>Sphingomonas</taxon>
    </lineage>
</organism>
<dbReference type="InterPro" id="IPR007452">
    <property type="entry name" value="TamB_C"/>
</dbReference>
<dbReference type="Proteomes" id="UP000033202">
    <property type="component" value="Unassembled WGS sequence"/>
</dbReference>
<dbReference type="GO" id="GO:0097347">
    <property type="term" value="C:TAM protein secretion complex"/>
    <property type="evidence" value="ECO:0007669"/>
    <property type="project" value="TreeGrafter"/>
</dbReference>